<feature type="region of interest" description="Disordered" evidence="1">
    <location>
        <begin position="303"/>
        <end position="350"/>
    </location>
</feature>
<keyword evidence="4" id="KW-1185">Reference proteome</keyword>
<proteinExistence type="predicted"/>
<evidence type="ECO:0000313" key="3">
    <source>
        <dbReference type="EMBL" id="UQS24764.1"/>
    </source>
</evidence>
<dbReference type="Pfam" id="PF10544">
    <property type="entry name" value="T5orf172"/>
    <property type="match status" value="1"/>
</dbReference>
<evidence type="ECO:0000259" key="2">
    <source>
        <dbReference type="SMART" id="SM00974"/>
    </source>
</evidence>
<evidence type="ECO:0000313" key="4">
    <source>
        <dbReference type="Proteomes" id="UP000830158"/>
    </source>
</evidence>
<dbReference type="InterPro" id="IPR018306">
    <property type="entry name" value="Phage_T5_Orf172_DNA-bd"/>
</dbReference>
<feature type="domain" description="Bacteriophage T5 Orf172 DNA-binding" evidence="2">
    <location>
        <begin position="34"/>
        <end position="114"/>
    </location>
</feature>
<sequence>MELLVQPSENVSPFGQTTRMEGSDVGFVYVLTNPAMPGLVKIGFTTDLPEDRAAALSRHPGVPLSFTVEFRALTTRWRALEKLVHRYLADARVNPKREFFRVPVDRAIETVRECVLDIDGIDAWGTGASSRPHLIGDPQRISLALEAGDIFVLLSHSGLSSSHGFGWQPVDVWQAHANGDQLEIIPAAREGETAGFSIGDELGAQDPVPHLDRERKVSNGLLLGRERLTPGDRVLWLSDSGNVVEKCKSVLFEALAYCQVVYRSWTPQLTTDGHPLLLNILTREPSPAMVAASQHAIALPAPRAWAPRPTAQSAPMDPITPERWLPQLRPRAQRKKKSQHRSTRNTRHGA</sequence>
<dbReference type="SMART" id="SM00974">
    <property type="entry name" value="T5orf172"/>
    <property type="match status" value="1"/>
</dbReference>
<feature type="compositionally biased region" description="Basic residues" evidence="1">
    <location>
        <begin position="331"/>
        <end position="350"/>
    </location>
</feature>
<organism evidence="3 4">
    <name type="scientific">Amycolatopsis thermalba</name>
    <dbReference type="NCBI Taxonomy" id="944492"/>
    <lineage>
        <taxon>Bacteria</taxon>
        <taxon>Bacillati</taxon>
        <taxon>Actinomycetota</taxon>
        <taxon>Actinomycetes</taxon>
        <taxon>Pseudonocardiales</taxon>
        <taxon>Pseudonocardiaceae</taxon>
        <taxon>Amycolatopsis</taxon>
    </lineage>
</organism>
<dbReference type="RefSeq" id="WP_162831136.1">
    <property type="nucleotide sequence ID" value="NZ_CP091196.1"/>
</dbReference>
<gene>
    <name evidence="3" type="ORF">L1857_19020</name>
</gene>
<reference evidence="3" key="1">
    <citation type="submission" date="2022-01" db="EMBL/GenBank/DDBJ databases">
        <title>PSI-footprinting approach for the identification of protein synthesis inhibitor producers.</title>
        <authorList>
            <person name="Handel F."/>
            <person name="Kulik A."/>
            <person name="Wex K.W."/>
            <person name="Berscheid A."/>
            <person name="Saur J.S."/>
            <person name="Winkler A."/>
            <person name="Wibberg D."/>
            <person name="Kalinowski J."/>
            <person name="Broetz-Oesterhelt H."/>
            <person name="Mast Y."/>
        </authorList>
    </citation>
    <scope>NUCLEOTIDE SEQUENCE</scope>
    <source>
        <strain evidence="3">KNN 49.3e</strain>
    </source>
</reference>
<evidence type="ECO:0000256" key="1">
    <source>
        <dbReference type="SAM" id="MobiDB-lite"/>
    </source>
</evidence>
<accession>A0ABY4NXF6</accession>
<dbReference type="EMBL" id="CP091196">
    <property type="protein sequence ID" value="UQS24764.1"/>
    <property type="molecule type" value="Genomic_DNA"/>
</dbReference>
<protein>
    <submittedName>
        <fullName evidence="3">GIY-YIG nuclease family protein</fullName>
    </submittedName>
</protein>
<dbReference type="Proteomes" id="UP000830158">
    <property type="component" value="Chromosome"/>
</dbReference>
<name>A0ABY4NXF6_9PSEU</name>